<organism evidence="1 2">
    <name type="scientific">Caligus rogercresseyi</name>
    <name type="common">Sea louse</name>
    <dbReference type="NCBI Taxonomy" id="217165"/>
    <lineage>
        <taxon>Eukaryota</taxon>
        <taxon>Metazoa</taxon>
        <taxon>Ecdysozoa</taxon>
        <taxon>Arthropoda</taxon>
        <taxon>Crustacea</taxon>
        <taxon>Multicrustacea</taxon>
        <taxon>Hexanauplia</taxon>
        <taxon>Copepoda</taxon>
        <taxon>Siphonostomatoida</taxon>
        <taxon>Caligidae</taxon>
        <taxon>Caligus</taxon>
    </lineage>
</organism>
<gene>
    <name evidence="1" type="ORF">FKW44_015039</name>
</gene>
<name>A0A7T8H0F1_CALRO</name>
<keyword evidence="2" id="KW-1185">Reference proteome</keyword>
<evidence type="ECO:0000313" key="2">
    <source>
        <dbReference type="Proteomes" id="UP000595437"/>
    </source>
</evidence>
<proteinExistence type="predicted"/>
<reference evidence="2" key="1">
    <citation type="submission" date="2021-01" db="EMBL/GenBank/DDBJ databases">
        <title>Caligus Genome Assembly.</title>
        <authorList>
            <person name="Gallardo-Escarate C."/>
        </authorList>
    </citation>
    <scope>NUCLEOTIDE SEQUENCE [LARGE SCALE GENOMIC DNA]</scope>
</reference>
<protein>
    <submittedName>
        <fullName evidence="1">Uncharacterized protein</fullName>
    </submittedName>
</protein>
<dbReference type="EMBL" id="CP045899">
    <property type="protein sequence ID" value="QQP40851.1"/>
    <property type="molecule type" value="Genomic_DNA"/>
</dbReference>
<sequence>MSESSTVKVKMRSARRDQCANEINFSKTRRARATRYHEVLKFPSRTVSTIIKEARRFQQISAQAQKRPEKGPQALGCPQEVRRKLRIAPGGML</sequence>
<dbReference type="Proteomes" id="UP000595437">
    <property type="component" value="Chromosome 10"/>
</dbReference>
<evidence type="ECO:0000313" key="1">
    <source>
        <dbReference type="EMBL" id="QQP40851.1"/>
    </source>
</evidence>
<accession>A0A7T8H0F1</accession>
<dbReference type="AlphaFoldDB" id="A0A7T8H0F1"/>